<dbReference type="PANTHER" id="PTHR47505">
    <property type="entry name" value="DNA UTILIZATION PROTEIN YHGH"/>
    <property type="match status" value="1"/>
</dbReference>
<comment type="similarity">
    <text evidence="1">Belongs to the ComF/GntX family.</text>
</comment>
<name>A0A9D2VWF6_9FIRM</name>
<evidence type="ECO:0000313" key="4">
    <source>
        <dbReference type="EMBL" id="HJH49209.1"/>
    </source>
</evidence>
<reference evidence="4" key="1">
    <citation type="journal article" date="2021" name="PeerJ">
        <title>Extensive microbial diversity within the chicken gut microbiome revealed by metagenomics and culture.</title>
        <authorList>
            <person name="Gilroy R."/>
            <person name="Ravi A."/>
            <person name="Getino M."/>
            <person name="Pursley I."/>
            <person name="Horton D.L."/>
            <person name="Alikhan N.F."/>
            <person name="Baker D."/>
            <person name="Gharbi K."/>
            <person name="Hall N."/>
            <person name="Watson M."/>
            <person name="Adriaenssens E.M."/>
            <person name="Foster-Nyarko E."/>
            <person name="Jarju S."/>
            <person name="Secka A."/>
            <person name="Antonio M."/>
            <person name="Oren A."/>
            <person name="Chaudhuri R.R."/>
            <person name="La Ragione R."/>
            <person name="Hildebrand F."/>
            <person name="Pallen M.J."/>
        </authorList>
    </citation>
    <scope>NUCLEOTIDE SEQUENCE</scope>
    <source>
        <strain evidence="4">USAMLcec4-12693</strain>
    </source>
</reference>
<feature type="domain" description="Double zinc ribbon" evidence="3">
    <location>
        <begin position="14"/>
        <end position="69"/>
    </location>
</feature>
<evidence type="ECO:0000259" key="3">
    <source>
        <dbReference type="Pfam" id="PF18912"/>
    </source>
</evidence>
<reference evidence="4" key="2">
    <citation type="submission" date="2021-09" db="EMBL/GenBank/DDBJ databases">
        <authorList>
            <person name="Gilroy R."/>
        </authorList>
    </citation>
    <scope>NUCLEOTIDE SEQUENCE</scope>
    <source>
        <strain evidence="4">USAMLcec4-12693</strain>
    </source>
</reference>
<sequence>MSIKKNKLLTEVCTLLWPEICPFCGKASRAGTCPECREKLRKLEIQEPRCMQCGRPVRYAEQEYCRDCAETRHFYDQGYSLWLHRKPVNQSIYRFKYQNQRRFAAHYTAELTRAFEGQVRRWRPCLIMPVPLHKKRRRARGYNQAELIAEGLGRAFEIPVDAASLIRKKNTVPQKELDRQGRMQNMKNAFMLADSFLPVRTILLVDDIYTTGSTLDAAAFTLKQRGVQKVYFLTISIGQG</sequence>
<evidence type="ECO:0000256" key="1">
    <source>
        <dbReference type="ARBA" id="ARBA00008007"/>
    </source>
</evidence>
<dbReference type="RefSeq" id="WP_277237771.1">
    <property type="nucleotide sequence ID" value="NZ_CALWFG010000023.1"/>
</dbReference>
<dbReference type="Proteomes" id="UP000813420">
    <property type="component" value="Unassembled WGS sequence"/>
</dbReference>
<dbReference type="Gene3D" id="3.40.50.2020">
    <property type="match status" value="1"/>
</dbReference>
<accession>A0A9D2VWF6</accession>
<dbReference type="InterPro" id="IPR051910">
    <property type="entry name" value="ComF/GntX_DNA_util-trans"/>
</dbReference>
<dbReference type="Pfam" id="PF00156">
    <property type="entry name" value="Pribosyltran"/>
    <property type="match status" value="1"/>
</dbReference>
<dbReference type="AlphaFoldDB" id="A0A9D2VWF6"/>
<protein>
    <submittedName>
        <fullName evidence="4">ComF family protein</fullName>
    </submittedName>
</protein>
<dbReference type="InterPro" id="IPR000836">
    <property type="entry name" value="PRTase_dom"/>
</dbReference>
<organism evidence="4 5">
    <name type="scientific">Merdimonas faecis</name>
    <dbReference type="NCBI Taxonomy" id="1653435"/>
    <lineage>
        <taxon>Bacteria</taxon>
        <taxon>Bacillati</taxon>
        <taxon>Bacillota</taxon>
        <taxon>Clostridia</taxon>
        <taxon>Lachnospirales</taxon>
        <taxon>Lachnospiraceae</taxon>
        <taxon>Merdimonas</taxon>
    </lineage>
</organism>
<dbReference type="CDD" id="cd06223">
    <property type="entry name" value="PRTases_typeI"/>
    <property type="match status" value="1"/>
</dbReference>
<dbReference type="Pfam" id="PF18912">
    <property type="entry name" value="DZR_2"/>
    <property type="match status" value="1"/>
</dbReference>
<dbReference type="InterPro" id="IPR044005">
    <property type="entry name" value="DZR_2"/>
</dbReference>
<dbReference type="InterPro" id="IPR029057">
    <property type="entry name" value="PRTase-like"/>
</dbReference>
<comment type="caution">
    <text evidence="4">The sequence shown here is derived from an EMBL/GenBank/DDBJ whole genome shotgun (WGS) entry which is preliminary data.</text>
</comment>
<proteinExistence type="inferred from homology"/>
<feature type="domain" description="Phosphoribosyltransferase" evidence="2">
    <location>
        <begin position="151"/>
        <end position="233"/>
    </location>
</feature>
<dbReference type="SUPFAM" id="SSF53271">
    <property type="entry name" value="PRTase-like"/>
    <property type="match status" value="1"/>
</dbReference>
<gene>
    <name evidence="4" type="ORF">K8V39_02975</name>
</gene>
<dbReference type="EMBL" id="DYXE01000030">
    <property type="protein sequence ID" value="HJH49209.1"/>
    <property type="molecule type" value="Genomic_DNA"/>
</dbReference>
<dbReference type="PANTHER" id="PTHR47505:SF1">
    <property type="entry name" value="DNA UTILIZATION PROTEIN YHGH"/>
    <property type="match status" value="1"/>
</dbReference>
<evidence type="ECO:0000259" key="2">
    <source>
        <dbReference type="Pfam" id="PF00156"/>
    </source>
</evidence>
<evidence type="ECO:0000313" key="5">
    <source>
        <dbReference type="Proteomes" id="UP000813420"/>
    </source>
</evidence>